<dbReference type="InterPro" id="IPR023772">
    <property type="entry name" value="DNA-bd_HTH_TetR-type_CS"/>
</dbReference>
<dbReference type="Proteomes" id="UP000733379">
    <property type="component" value="Unassembled WGS sequence"/>
</dbReference>
<comment type="caution">
    <text evidence="4">The sequence shown here is derived from an EMBL/GenBank/DDBJ whole genome shotgun (WGS) entry which is preliminary data.</text>
</comment>
<feature type="domain" description="HTH tetR-type" evidence="3">
    <location>
        <begin position="10"/>
        <end position="70"/>
    </location>
</feature>
<protein>
    <submittedName>
        <fullName evidence="4">TetR family transcriptional regulator</fullName>
    </submittedName>
</protein>
<dbReference type="InterPro" id="IPR041586">
    <property type="entry name" value="PsrA_TetR_C"/>
</dbReference>
<keyword evidence="5" id="KW-1185">Reference proteome</keyword>
<dbReference type="Gene3D" id="1.10.357.10">
    <property type="entry name" value="Tetracycline Repressor, domain 2"/>
    <property type="match status" value="1"/>
</dbReference>
<dbReference type="Pfam" id="PF17939">
    <property type="entry name" value="TetR_C_30"/>
    <property type="match status" value="1"/>
</dbReference>
<keyword evidence="1 2" id="KW-0238">DNA-binding</keyword>
<dbReference type="PRINTS" id="PR00455">
    <property type="entry name" value="HTHTETR"/>
</dbReference>
<evidence type="ECO:0000256" key="1">
    <source>
        <dbReference type="ARBA" id="ARBA00023125"/>
    </source>
</evidence>
<evidence type="ECO:0000313" key="5">
    <source>
        <dbReference type="Proteomes" id="UP000733379"/>
    </source>
</evidence>
<reference evidence="4 5" key="1">
    <citation type="submission" date="2021-06" db="EMBL/GenBank/DDBJ databases">
        <title>Actinomycetes sequencing.</title>
        <authorList>
            <person name="Shan Q."/>
        </authorList>
    </citation>
    <scope>NUCLEOTIDE SEQUENCE [LARGE SCALE GENOMIC DNA]</scope>
    <source>
        <strain evidence="4 5">NEAU-G5</strain>
    </source>
</reference>
<dbReference type="SUPFAM" id="SSF48498">
    <property type="entry name" value="Tetracyclin repressor-like, C-terminal domain"/>
    <property type="match status" value="1"/>
</dbReference>
<dbReference type="Pfam" id="PF00440">
    <property type="entry name" value="TetR_N"/>
    <property type="match status" value="1"/>
</dbReference>
<dbReference type="InterPro" id="IPR036271">
    <property type="entry name" value="Tet_transcr_reg_TetR-rel_C_sf"/>
</dbReference>
<dbReference type="PROSITE" id="PS50977">
    <property type="entry name" value="HTH_TETR_2"/>
    <property type="match status" value="1"/>
</dbReference>
<feature type="DNA-binding region" description="H-T-H motif" evidence="2">
    <location>
        <begin position="33"/>
        <end position="52"/>
    </location>
</feature>
<accession>A0ABS6B055</accession>
<evidence type="ECO:0000259" key="3">
    <source>
        <dbReference type="PROSITE" id="PS50977"/>
    </source>
</evidence>
<dbReference type="EMBL" id="JAHKNI010000006">
    <property type="protein sequence ID" value="MBU3063624.1"/>
    <property type="molecule type" value="Genomic_DNA"/>
</dbReference>
<dbReference type="InterPro" id="IPR009057">
    <property type="entry name" value="Homeodomain-like_sf"/>
</dbReference>
<dbReference type="PANTHER" id="PTHR30055:SF235">
    <property type="entry name" value="TRANSCRIPTIONAL REGULATORY PROTEIN"/>
    <property type="match status" value="1"/>
</dbReference>
<sequence length="211" mass="22989">MIAPTNRQGDVTRARLIKTAERMFAEQGLDAVSVRAVNAAAGLGAASVNYHFGTKADLLAAVLLDLGTAVRDGIRARTAVLAACPGPPTAQDLVDAVTEPYRELLRRHRTRGIRWVKIVAQMSTQNHPALDATEHDLRSELLVQVRRAFPATDPLRLERRWSVALMVFLQGLSRAEEWNSRRGAVPSADDLAEYLDDQVTFLAGGLTALLG</sequence>
<dbReference type="InterPro" id="IPR001647">
    <property type="entry name" value="HTH_TetR"/>
</dbReference>
<dbReference type="InterPro" id="IPR050109">
    <property type="entry name" value="HTH-type_TetR-like_transc_reg"/>
</dbReference>
<dbReference type="RefSeq" id="WP_215918543.1">
    <property type="nucleotide sequence ID" value="NZ_JAHKNI010000006.1"/>
</dbReference>
<evidence type="ECO:0000313" key="4">
    <source>
        <dbReference type="EMBL" id="MBU3063624.1"/>
    </source>
</evidence>
<organism evidence="4 5">
    <name type="scientific">Nocardia albiluteola</name>
    <dbReference type="NCBI Taxonomy" id="2842303"/>
    <lineage>
        <taxon>Bacteria</taxon>
        <taxon>Bacillati</taxon>
        <taxon>Actinomycetota</taxon>
        <taxon>Actinomycetes</taxon>
        <taxon>Mycobacteriales</taxon>
        <taxon>Nocardiaceae</taxon>
        <taxon>Nocardia</taxon>
    </lineage>
</organism>
<gene>
    <name evidence="4" type="ORF">KO481_19080</name>
</gene>
<dbReference type="SUPFAM" id="SSF46689">
    <property type="entry name" value="Homeodomain-like"/>
    <property type="match status" value="1"/>
</dbReference>
<evidence type="ECO:0000256" key="2">
    <source>
        <dbReference type="PROSITE-ProRule" id="PRU00335"/>
    </source>
</evidence>
<proteinExistence type="predicted"/>
<name>A0ABS6B055_9NOCA</name>
<dbReference type="PROSITE" id="PS01081">
    <property type="entry name" value="HTH_TETR_1"/>
    <property type="match status" value="1"/>
</dbReference>
<dbReference type="PANTHER" id="PTHR30055">
    <property type="entry name" value="HTH-TYPE TRANSCRIPTIONAL REGULATOR RUTR"/>
    <property type="match status" value="1"/>
</dbReference>